<evidence type="ECO:0000313" key="1">
    <source>
        <dbReference type="EMBL" id="VBB34772.1"/>
    </source>
</evidence>
<protein>
    <submittedName>
        <fullName evidence="1">Uncharacterized protein</fullName>
    </submittedName>
</protein>
<proteinExistence type="predicted"/>
<dbReference type="AlphaFoldDB" id="A0A498SZF3"/>
<sequence length="86" mass="8740">MQKGIYNIDSVIGTNLKRWKEAKLESANVFGLSTASTSSLSSTGGTAANMNAMLSNATGLASASAVSASTFDSAALYQAQASTLTQ</sequence>
<accession>A0A498SZF3</accession>
<feature type="non-terminal residue" evidence="1">
    <location>
        <position position="86"/>
    </location>
</feature>
<name>A0A498SZF3_ACAVI</name>
<organism evidence="1 2">
    <name type="scientific">Acanthocheilonema viteae</name>
    <name type="common">Filarial nematode worm</name>
    <name type="synonym">Dipetalonema viteae</name>
    <dbReference type="NCBI Taxonomy" id="6277"/>
    <lineage>
        <taxon>Eukaryota</taxon>
        <taxon>Metazoa</taxon>
        <taxon>Ecdysozoa</taxon>
        <taxon>Nematoda</taxon>
        <taxon>Chromadorea</taxon>
        <taxon>Rhabditida</taxon>
        <taxon>Spirurina</taxon>
        <taxon>Spiruromorpha</taxon>
        <taxon>Filarioidea</taxon>
        <taxon>Onchocercidae</taxon>
        <taxon>Acanthocheilonema</taxon>
    </lineage>
</organism>
<dbReference type="Proteomes" id="UP000276991">
    <property type="component" value="Unassembled WGS sequence"/>
</dbReference>
<evidence type="ECO:0000313" key="2">
    <source>
        <dbReference type="Proteomes" id="UP000276991"/>
    </source>
</evidence>
<dbReference type="EMBL" id="UPTC01004069">
    <property type="protein sequence ID" value="VBB34772.1"/>
    <property type="molecule type" value="Genomic_DNA"/>
</dbReference>
<gene>
    <name evidence="1" type="ORF">NAV_LOCUS9563</name>
</gene>
<dbReference type="OrthoDB" id="10492734at2759"/>
<keyword evidence="2" id="KW-1185">Reference proteome</keyword>
<reference evidence="1 2" key="1">
    <citation type="submission" date="2018-08" db="EMBL/GenBank/DDBJ databases">
        <authorList>
            <person name="Laetsch R D."/>
            <person name="Stevens L."/>
            <person name="Kumar S."/>
            <person name="Blaxter L. M."/>
        </authorList>
    </citation>
    <scope>NUCLEOTIDE SEQUENCE [LARGE SCALE GENOMIC DNA]</scope>
</reference>